<dbReference type="SMART" id="SM01092">
    <property type="entry name" value="CO_deh_flav_C"/>
    <property type="match status" value="1"/>
</dbReference>
<evidence type="ECO:0000259" key="4">
    <source>
        <dbReference type="PROSITE" id="PS51387"/>
    </source>
</evidence>
<dbReference type="Gene3D" id="3.30.465.10">
    <property type="match status" value="1"/>
</dbReference>
<dbReference type="Pfam" id="PF00941">
    <property type="entry name" value="FAD_binding_5"/>
    <property type="match status" value="1"/>
</dbReference>
<feature type="domain" description="FAD-binding PCMH-type" evidence="4">
    <location>
        <begin position="26"/>
        <end position="201"/>
    </location>
</feature>
<keyword evidence="2" id="KW-0274">FAD</keyword>
<dbReference type="InterPro" id="IPR036318">
    <property type="entry name" value="FAD-bd_PCMH-like_sf"/>
</dbReference>
<sequence>MPVASVWNPFLGRPIFEKALFLGRPLFLGRQSVIRYAKPTTVDEALALLGEARWRILAGGTDFYPAQGAKPFRENVLDINGLATLRGIAETDSHWVIGARTTWTDLVRHPLPTAFDALKQAAREVGSVQIQNVASIAGNLCNASPAADGVPALLVLDAEVELRSVAMVRHLPLEKFILGNRRTELQPGEMVTAIRVPKEAATGRSAFVKLGARRYLVISIAMAAARLTIEDGIVGNAAVAVGSCSVVAKRLASVEAALRGLPVDDALVAAIRSAAMDELSPIDDVRGSAEYRLDAAREIVARAVLGAAGHASNDKAVAA</sequence>
<gene>
    <name evidence="5" type="ORF">MES5069_750055</name>
</gene>
<evidence type="ECO:0000256" key="3">
    <source>
        <dbReference type="ARBA" id="ARBA00023002"/>
    </source>
</evidence>
<dbReference type="PROSITE" id="PS51387">
    <property type="entry name" value="FAD_PCMH"/>
    <property type="match status" value="1"/>
</dbReference>
<dbReference type="InterPro" id="IPR051312">
    <property type="entry name" value="Diverse_Substr_Oxidored"/>
</dbReference>
<dbReference type="Gene3D" id="3.30.43.10">
    <property type="entry name" value="Uridine Diphospho-n-acetylenolpyruvylglucosamine Reductase, domain 2"/>
    <property type="match status" value="1"/>
</dbReference>
<evidence type="ECO:0000256" key="2">
    <source>
        <dbReference type="ARBA" id="ARBA00022827"/>
    </source>
</evidence>
<dbReference type="InterPro" id="IPR016167">
    <property type="entry name" value="FAD-bd_PCMH_sub1"/>
</dbReference>
<dbReference type="InterPro" id="IPR005107">
    <property type="entry name" value="CO_DH_flav_C"/>
</dbReference>
<dbReference type="Proteomes" id="UP001153050">
    <property type="component" value="Unassembled WGS sequence"/>
</dbReference>
<dbReference type="InterPro" id="IPR002346">
    <property type="entry name" value="Mopterin_DH_FAD-bd"/>
</dbReference>
<dbReference type="PANTHER" id="PTHR42659">
    <property type="entry name" value="XANTHINE DEHYDROGENASE SUBUNIT C-RELATED"/>
    <property type="match status" value="1"/>
</dbReference>
<accession>A0ABM9EI43</accession>
<dbReference type="SUPFAM" id="SSF55447">
    <property type="entry name" value="CO dehydrogenase flavoprotein C-terminal domain-like"/>
    <property type="match status" value="1"/>
</dbReference>
<dbReference type="PANTHER" id="PTHR42659:SF2">
    <property type="entry name" value="XANTHINE DEHYDROGENASE SUBUNIT C-RELATED"/>
    <property type="match status" value="1"/>
</dbReference>
<comment type="caution">
    <text evidence="5">The sequence shown here is derived from an EMBL/GenBank/DDBJ whole genome shotgun (WGS) entry which is preliminary data.</text>
</comment>
<name>A0ABM9EI43_9HYPH</name>
<dbReference type="InterPro" id="IPR016169">
    <property type="entry name" value="FAD-bd_PCMH_sub2"/>
</dbReference>
<keyword evidence="1" id="KW-0285">Flavoprotein</keyword>
<keyword evidence="3" id="KW-0560">Oxidoreductase</keyword>
<dbReference type="Gene3D" id="3.30.390.50">
    <property type="entry name" value="CO dehydrogenase flavoprotein, C-terminal domain"/>
    <property type="match status" value="1"/>
</dbReference>
<dbReference type="InterPro" id="IPR016166">
    <property type="entry name" value="FAD-bd_PCMH"/>
</dbReference>
<protein>
    <submittedName>
        <fullName evidence="5">CO or xanthine dehydrogenase, FAD-binding subunit</fullName>
    </submittedName>
</protein>
<dbReference type="Pfam" id="PF03450">
    <property type="entry name" value="CO_deh_flav_C"/>
    <property type="match status" value="1"/>
</dbReference>
<evidence type="ECO:0000256" key="1">
    <source>
        <dbReference type="ARBA" id="ARBA00022630"/>
    </source>
</evidence>
<evidence type="ECO:0000313" key="5">
    <source>
        <dbReference type="EMBL" id="CAH2409032.1"/>
    </source>
</evidence>
<organism evidence="5 6">
    <name type="scientific">Mesorhizobium escarrei</name>
    <dbReference type="NCBI Taxonomy" id="666018"/>
    <lineage>
        <taxon>Bacteria</taxon>
        <taxon>Pseudomonadati</taxon>
        <taxon>Pseudomonadota</taxon>
        <taxon>Alphaproteobacteria</taxon>
        <taxon>Hyphomicrobiales</taxon>
        <taxon>Phyllobacteriaceae</taxon>
        <taxon>Mesorhizobium</taxon>
    </lineage>
</organism>
<dbReference type="EMBL" id="CAKXZT010000174">
    <property type="protein sequence ID" value="CAH2409032.1"/>
    <property type="molecule type" value="Genomic_DNA"/>
</dbReference>
<proteinExistence type="predicted"/>
<evidence type="ECO:0000313" key="6">
    <source>
        <dbReference type="Proteomes" id="UP001153050"/>
    </source>
</evidence>
<dbReference type="SUPFAM" id="SSF56176">
    <property type="entry name" value="FAD-binding/transporter-associated domain-like"/>
    <property type="match status" value="1"/>
</dbReference>
<keyword evidence="6" id="KW-1185">Reference proteome</keyword>
<dbReference type="InterPro" id="IPR036683">
    <property type="entry name" value="CO_DH_flav_C_dom_sf"/>
</dbReference>
<reference evidence="5 6" key="1">
    <citation type="submission" date="2022-03" db="EMBL/GenBank/DDBJ databases">
        <authorList>
            <person name="Brunel B."/>
        </authorList>
    </citation>
    <scope>NUCLEOTIDE SEQUENCE [LARGE SCALE GENOMIC DNA]</scope>
    <source>
        <strain evidence="5">STM5069sample</strain>
    </source>
</reference>